<organism evidence="2 3">
    <name type="scientific">Ammoniphilus resinae</name>
    <dbReference type="NCBI Taxonomy" id="861532"/>
    <lineage>
        <taxon>Bacteria</taxon>
        <taxon>Bacillati</taxon>
        <taxon>Bacillota</taxon>
        <taxon>Bacilli</taxon>
        <taxon>Bacillales</taxon>
        <taxon>Paenibacillaceae</taxon>
        <taxon>Aneurinibacillus group</taxon>
        <taxon>Ammoniphilus</taxon>
    </lineage>
</organism>
<evidence type="ECO:0000313" key="3">
    <source>
        <dbReference type="Proteomes" id="UP001519343"/>
    </source>
</evidence>
<reference evidence="2 3" key="1">
    <citation type="submission" date="2021-03" db="EMBL/GenBank/DDBJ databases">
        <title>Genomic Encyclopedia of Type Strains, Phase IV (KMG-IV): sequencing the most valuable type-strain genomes for metagenomic binning, comparative biology and taxonomic classification.</title>
        <authorList>
            <person name="Goeker M."/>
        </authorList>
    </citation>
    <scope>NUCLEOTIDE SEQUENCE [LARGE SCALE GENOMIC DNA]</scope>
    <source>
        <strain evidence="2 3">DSM 24738</strain>
    </source>
</reference>
<keyword evidence="3" id="KW-1185">Reference proteome</keyword>
<accession>A0ABS4GKX8</accession>
<protein>
    <recommendedName>
        <fullName evidence="4">DUF4829 domain-containing protein</fullName>
    </recommendedName>
</protein>
<sequence>MRTIWILCFIAIISACSGAYEPPPVPIDSPKPVEQSKEIPGMTKENAIKLLNAYKASFLSLIKETEDNQKVYSYATKQEIQQYFQQTMSEELAVQMIDSFFTEKEDGVYVIARGGPTWLEENQHFEFEELSKQHIKILQERDNVYLGHVMMVYHLRLEDDRWVVAKVEMNNINDEPRDVALTILDLIATEDMEGLAGYVHSEKGVLFFPYVSVDEIDLVFQQGQIGDFLKDGQVYTWGVYDGQGTPIELTPREYYQKFIYDRDFVRADQILINQFVQRGNMINNIKEIFPKATIAEFYIEGSQKYDGMDWASLNLVLEQNEQGKWKLVAIIHDQWTI</sequence>
<evidence type="ECO:0000256" key="1">
    <source>
        <dbReference type="SAM" id="SignalP"/>
    </source>
</evidence>
<feature type="signal peptide" evidence="1">
    <location>
        <begin position="1"/>
        <end position="19"/>
    </location>
</feature>
<dbReference type="RefSeq" id="WP_209809028.1">
    <property type="nucleotide sequence ID" value="NZ_JAGGKT010000002.1"/>
</dbReference>
<evidence type="ECO:0000313" key="2">
    <source>
        <dbReference type="EMBL" id="MBP1930915.1"/>
    </source>
</evidence>
<dbReference type="Proteomes" id="UP001519343">
    <property type="component" value="Unassembled WGS sequence"/>
</dbReference>
<evidence type="ECO:0008006" key="4">
    <source>
        <dbReference type="Google" id="ProtNLM"/>
    </source>
</evidence>
<proteinExistence type="predicted"/>
<feature type="chain" id="PRO_5046031786" description="DUF4829 domain-containing protein" evidence="1">
    <location>
        <begin position="20"/>
        <end position="337"/>
    </location>
</feature>
<dbReference type="EMBL" id="JAGGKT010000002">
    <property type="protein sequence ID" value="MBP1930915.1"/>
    <property type="molecule type" value="Genomic_DNA"/>
</dbReference>
<gene>
    <name evidence="2" type="ORF">J2Z37_000912</name>
</gene>
<dbReference type="PROSITE" id="PS51257">
    <property type="entry name" value="PROKAR_LIPOPROTEIN"/>
    <property type="match status" value="1"/>
</dbReference>
<comment type="caution">
    <text evidence="2">The sequence shown here is derived from an EMBL/GenBank/DDBJ whole genome shotgun (WGS) entry which is preliminary data.</text>
</comment>
<name>A0ABS4GKX8_9BACL</name>
<keyword evidence="1" id="KW-0732">Signal</keyword>